<feature type="transmembrane region" description="Helical" evidence="7">
    <location>
        <begin position="82"/>
        <end position="100"/>
    </location>
</feature>
<proteinExistence type="predicted"/>
<evidence type="ECO:0000256" key="7">
    <source>
        <dbReference type="SAM" id="Phobius"/>
    </source>
</evidence>
<dbReference type="EMBL" id="BAAAQD010000005">
    <property type="protein sequence ID" value="GAA1513637.1"/>
    <property type="molecule type" value="Genomic_DNA"/>
</dbReference>
<feature type="transmembrane region" description="Helical" evidence="7">
    <location>
        <begin position="280"/>
        <end position="299"/>
    </location>
</feature>
<evidence type="ECO:0000256" key="2">
    <source>
        <dbReference type="ARBA" id="ARBA00022475"/>
    </source>
</evidence>
<name>A0ABP4L3S4_9ACTN</name>
<keyword evidence="4 7" id="KW-1133">Transmembrane helix</keyword>
<dbReference type="InterPro" id="IPR036259">
    <property type="entry name" value="MFS_trans_sf"/>
</dbReference>
<dbReference type="InterPro" id="IPR011701">
    <property type="entry name" value="MFS"/>
</dbReference>
<dbReference type="PANTHER" id="PTHR23513:SF6">
    <property type="entry name" value="MAJOR FACILITATOR SUPERFAMILY ASSOCIATED DOMAIN-CONTAINING PROTEIN"/>
    <property type="match status" value="1"/>
</dbReference>
<keyword evidence="2" id="KW-1003">Cell membrane</keyword>
<evidence type="ECO:0000256" key="5">
    <source>
        <dbReference type="ARBA" id="ARBA00023136"/>
    </source>
</evidence>
<dbReference type="SUPFAM" id="SSF103473">
    <property type="entry name" value="MFS general substrate transporter"/>
    <property type="match status" value="1"/>
</dbReference>
<evidence type="ECO:0000256" key="3">
    <source>
        <dbReference type="ARBA" id="ARBA00022692"/>
    </source>
</evidence>
<protein>
    <recommendedName>
        <fullName evidence="10">MFS transporter</fullName>
    </recommendedName>
</protein>
<dbReference type="Gene3D" id="1.20.1250.20">
    <property type="entry name" value="MFS general substrate transporter like domains"/>
    <property type="match status" value="1"/>
</dbReference>
<comment type="subcellular location">
    <subcellularLocation>
        <location evidence="1">Cell membrane</location>
        <topology evidence="1">Multi-pass membrane protein</topology>
    </subcellularLocation>
</comment>
<evidence type="ECO:0000256" key="4">
    <source>
        <dbReference type="ARBA" id="ARBA00022989"/>
    </source>
</evidence>
<feature type="transmembrane region" description="Helical" evidence="7">
    <location>
        <begin position="144"/>
        <end position="166"/>
    </location>
</feature>
<dbReference type="PRINTS" id="PR01035">
    <property type="entry name" value="TCRTETA"/>
</dbReference>
<dbReference type="PANTHER" id="PTHR23513">
    <property type="entry name" value="INTEGRAL MEMBRANE EFFLUX PROTEIN-RELATED"/>
    <property type="match status" value="1"/>
</dbReference>
<evidence type="ECO:0000313" key="8">
    <source>
        <dbReference type="EMBL" id="GAA1513637.1"/>
    </source>
</evidence>
<feature type="transmembrane region" description="Helical" evidence="7">
    <location>
        <begin position="369"/>
        <end position="388"/>
    </location>
</feature>
<sequence>MADMATMRTVDAGRGRADLGILTAGLAVSVAGDAAAFIALLLRLQPQGSGWVAALLAAELVPVVVLAPVVGRVVDRLETRGVLIVALLGQALVAVPLALLDGPLPTVLLFAALAALAAFVRPATSSLVPAITGPSGRERGYARLSLGFGLGWIFGPAVGGLFTGWFGVRAAVLADAATFALLAGACALLTVRRRPDPSAAADDRSGGLRLLLADRVLTVAVLGVAISVGAAIVDNVAAPFRFVDQLGASSAQYGLYLTVWGAGVLVGSQLLPLLHLSHRVAVAVACLAMGAGIAGIGLAPGLLLAYAAAALGGAGNGILNVAQNALITARTPPERHGRLFATVSAVNQTAIGGGTAAAAPLVAWLGGGGALITAGLTTMAAAAALLLVTTGATEPTEPTEPTDPGEPGEPAAGAKEPTSEQAPA</sequence>
<feature type="transmembrane region" description="Helical" evidence="7">
    <location>
        <begin position="48"/>
        <end position="70"/>
    </location>
</feature>
<dbReference type="InterPro" id="IPR001958">
    <property type="entry name" value="Tet-R_TetA/multi-R_MdtG-like"/>
</dbReference>
<keyword evidence="9" id="KW-1185">Reference proteome</keyword>
<dbReference type="Proteomes" id="UP001501470">
    <property type="component" value="Unassembled WGS sequence"/>
</dbReference>
<feature type="transmembrane region" description="Helical" evidence="7">
    <location>
        <begin position="106"/>
        <end position="123"/>
    </location>
</feature>
<feature type="transmembrane region" description="Helical" evidence="7">
    <location>
        <begin position="172"/>
        <end position="191"/>
    </location>
</feature>
<feature type="transmembrane region" description="Helical" evidence="7">
    <location>
        <begin position="253"/>
        <end position="273"/>
    </location>
</feature>
<feature type="region of interest" description="Disordered" evidence="6">
    <location>
        <begin position="391"/>
        <end position="424"/>
    </location>
</feature>
<feature type="transmembrane region" description="Helical" evidence="7">
    <location>
        <begin position="212"/>
        <end position="233"/>
    </location>
</feature>
<evidence type="ECO:0000256" key="1">
    <source>
        <dbReference type="ARBA" id="ARBA00004651"/>
    </source>
</evidence>
<keyword evidence="3 7" id="KW-0812">Transmembrane</keyword>
<organism evidence="8 9">
    <name type="scientific">Dactylosporangium maewongense</name>
    <dbReference type="NCBI Taxonomy" id="634393"/>
    <lineage>
        <taxon>Bacteria</taxon>
        <taxon>Bacillati</taxon>
        <taxon>Actinomycetota</taxon>
        <taxon>Actinomycetes</taxon>
        <taxon>Micromonosporales</taxon>
        <taxon>Micromonosporaceae</taxon>
        <taxon>Dactylosporangium</taxon>
    </lineage>
</organism>
<accession>A0ABP4L3S4</accession>
<keyword evidence="5 7" id="KW-0472">Membrane</keyword>
<feature type="transmembrane region" description="Helical" evidence="7">
    <location>
        <begin position="21"/>
        <end position="42"/>
    </location>
</feature>
<gene>
    <name evidence="8" type="ORF">GCM10009827_030290</name>
</gene>
<reference evidence="9" key="1">
    <citation type="journal article" date="2019" name="Int. J. Syst. Evol. Microbiol.">
        <title>The Global Catalogue of Microorganisms (GCM) 10K type strain sequencing project: providing services to taxonomists for standard genome sequencing and annotation.</title>
        <authorList>
            <consortium name="The Broad Institute Genomics Platform"/>
            <consortium name="The Broad Institute Genome Sequencing Center for Infectious Disease"/>
            <person name="Wu L."/>
            <person name="Ma J."/>
        </authorList>
    </citation>
    <scope>NUCLEOTIDE SEQUENCE [LARGE SCALE GENOMIC DNA]</scope>
    <source>
        <strain evidence="9">JCM 15933</strain>
    </source>
</reference>
<evidence type="ECO:0008006" key="10">
    <source>
        <dbReference type="Google" id="ProtNLM"/>
    </source>
</evidence>
<evidence type="ECO:0000313" key="9">
    <source>
        <dbReference type="Proteomes" id="UP001501470"/>
    </source>
</evidence>
<dbReference type="Pfam" id="PF07690">
    <property type="entry name" value="MFS_1"/>
    <property type="match status" value="2"/>
</dbReference>
<comment type="caution">
    <text evidence="8">The sequence shown here is derived from an EMBL/GenBank/DDBJ whole genome shotgun (WGS) entry which is preliminary data.</text>
</comment>
<evidence type="ECO:0000256" key="6">
    <source>
        <dbReference type="SAM" id="MobiDB-lite"/>
    </source>
</evidence>